<dbReference type="NCBIfam" id="TIGR04274">
    <property type="entry name" value="hypoxanDNAglyco"/>
    <property type="match status" value="1"/>
</dbReference>
<dbReference type="Proteomes" id="UP000243406">
    <property type="component" value="Unassembled WGS sequence"/>
</dbReference>
<dbReference type="AlphaFoldDB" id="A0A1T5BG57"/>
<keyword evidence="3" id="KW-1185">Reference proteome</keyword>
<feature type="domain" description="Uracil-DNA glycosylase-like" evidence="1">
    <location>
        <begin position="8"/>
        <end position="147"/>
    </location>
</feature>
<evidence type="ECO:0000313" key="3">
    <source>
        <dbReference type="Proteomes" id="UP000243406"/>
    </source>
</evidence>
<dbReference type="InterPro" id="IPR026353">
    <property type="entry name" value="Hypoxan-DNA_Glyclase"/>
</dbReference>
<organism evidence="2 3">
    <name type="scientific">Acetoanaerobium noterae</name>
    <dbReference type="NCBI Taxonomy" id="745369"/>
    <lineage>
        <taxon>Bacteria</taxon>
        <taxon>Bacillati</taxon>
        <taxon>Bacillota</taxon>
        <taxon>Clostridia</taxon>
        <taxon>Peptostreptococcales</taxon>
        <taxon>Filifactoraceae</taxon>
        <taxon>Acetoanaerobium</taxon>
    </lineage>
</organism>
<dbReference type="EMBL" id="FUYN01000003">
    <property type="protein sequence ID" value="SKB46281.1"/>
    <property type="molecule type" value="Genomic_DNA"/>
</dbReference>
<dbReference type="InterPro" id="IPR036895">
    <property type="entry name" value="Uracil-DNA_glycosylase-like_sf"/>
</dbReference>
<sequence>MRASHEFPPVFDENSEILILGSFPSVKSRQESFFYANPQNRFWKLMAQLLNESTPKDTKDKIVMLKKHKIALWDVIESCDIVGSSDSSISNVVPVDISQILSRANIIKVYANGGKAFELYNKYLYPKTQLEITKLPSTSPANAGYSFDKLLSEWKKILE</sequence>
<evidence type="ECO:0000313" key="2">
    <source>
        <dbReference type="EMBL" id="SKB46281.1"/>
    </source>
</evidence>
<dbReference type="CDD" id="cd10032">
    <property type="entry name" value="UDG-F6_HDG"/>
    <property type="match status" value="1"/>
</dbReference>
<evidence type="ECO:0000259" key="1">
    <source>
        <dbReference type="Pfam" id="PF03167"/>
    </source>
</evidence>
<accession>A0A1T5BG57</accession>
<name>A0A1T5BG57_9FIRM</name>
<reference evidence="3" key="1">
    <citation type="submission" date="2017-02" db="EMBL/GenBank/DDBJ databases">
        <authorList>
            <person name="Varghese N."/>
            <person name="Submissions S."/>
        </authorList>
    </citation>
    <scope>NUCLEOTIDE SEQUENCE [LARGE SCALE GENOMIC DNA]</scope>
    <source>
        <strain evidence="3">ATCC 35199</strain>
    </source>
</reference>
<gene>
    <name evidence="2" type="ORF">SAMN02745120_1600</name>
</gene>
<dbReference type="InterPro" id="IPR005122">
    <property type="entry name" value="Uracil-DNA_glycosylase-like"/>
</dbReference>
<dbReference type="Gene3D" id="3.40.470.10">
    <property type="entry name" value="Uracil-DNA glycosylase-like domain"/>
    <property type="match status" value="1"/>
</dbReference>
<dbReference type="SUPFAM" id="SSF52141">
    <property type="entry name" value="Uracil-DNA glycosylase-like"/>
    <property type="match status" value="1"/>
</dbReference>
<dbReference type="OrthoDB" id="9799921at2"/>
<dbReference type="Pfam" id="PF03167">
    <property type="entry name" value="UDG"/>
    <property type="match status" value="1"/>
</dbReference>
<proteinExistence type="predicted"/>
<protein>
    <submittedName>
        <fullName evidence="2">G/U mismatch-specific uracil-DNA glycosylase</fullName>
    </submittedName>
</protein>
<dbReference type="RefSeq" id="WP_079589460.1">
    <property type="nucleotide sequence ID" value="NZ_FUYN01000003.1"/>
</dbReference>